<organism evidence="3 4">
    <name type="scientific">Orchesella dallaii</name>
    <dbReference type="NCBI Taxonomy" id="48710"/>
    <lineage>
        <taxon>Eukaryota</taxon>
        <taxon>Metazoa</taxon>
        <taxon>Ecdysozoa</taxon>
        <taxon>Arthropoda</taxon>
        <taxon>Hexapoda</taxon>
        <taxon>Collembola</taxon>
        <taxon>Entomobryomorpha</taxon>
        <taxon>Entomobryoidea</taxon>
        <taxon>Orchesellidae</taxon>
        <taxon>Orchesellinae</taxon>
        <taxon>Orchesella</taxon>
    </lineage>
</organism>
<proteinExistence type="predicted"/>
<name>A0ABP1RBP4_9HEXA</name>
<reference evidence="3 4" key="1">
    <citation type="submission" date="2024-08" db="EMBL/GenBank/DDBJ databases">
        <authorList>
            <person name="Cucini C."/>
            <person name="Frati F."/>
        </authorList>
    </citation>
    <scope>NUCLEOTIDE SEQUENCE [LARGE SCALE GENOMIC DNA]</scope>
</reference>
<dbReference type="InterPro" id="IPR001611">
    <property type="entry name" value="Leu-rich_rpt"/>
</dbReference>
<gene>
    <name evidence="3" type="ORF">ODALV1_LOCUS20940</name>
</gene>
<dbReference type="InterPro" id="IPR036047">
    <property type="entry name" value="F-box-like_dom_sf"/>
</dbReference>
<evidence type="ECO:0000313" key="4">
    <source>
        <dbReference type="Proteomes" id="UP001642540"/>
    </source>
</evidence>
<dbReference type="SUPFAM" id="SSF52047">
    <property type="entry name" value="RNI-like"/>
    <property type="match status" value="1"/>
</dbReference>
<evidence type="ECO:0000259" key="2">
    <source>
        <dbReference type="PROSITE" id="PS50181"/>
    </source>
</evidence>
<evidence type="ECO:0000313" key="3">
    <source>
        <dbReference type="EMBL" id="CAL8125359.1"/>
    </source>
</evidence>
<dbReference type="InterPro" id="IPR032675">
    <property type="entry name" value="LRR_dom_sf"/>
</dbReference>
<keyword evidence="1" id="KW-0833">Ubl conjugation pathway</keyword>
<dbReference type="InterPro" id="IPR006553">
    <property type="entry name" value="Leu-rich_rpt_Cys-con_subtyp"/>
</dbReference>
<dbReference type="PANTHER" id="PTHR13318">
    <property type="entry name" value="PARTNER OF PAIRED, ISOFORM B-RELATED"/>
    <property type="match status" value="1"/>
</dbReference>
<dbReference type="Pfam" id="PF25372">
    <property type="entry name" value="DUF7885"/>
    <property type="match status" value="2"/>
</dbReference>
<comment type="caution">
    <text evidence="3">The sequence shown here is derived from an EMBL/GenBank/DDBJ whole genome shotgun (WGS) entry which is preliminary data.</text>
</comment>
<accession>A0ABP1RBP4</accession>
<dbReference type="SUPFAM" id="SSF81383">
    <property type="entry name" value="F-box domain"/>
    <property type="match status" value="1"/>
</dbReference>
<dbReference type="EMBL" id="CAXLJM020000069">
    <property type="protein sequence ID" value="CAL8125359.1"/>
    <property type="molecule type" value="Genomic_DNA"/>
</dbReference>
<keyword evidence="4" id="KW-1185">Reference proteome</keyword>
<dbReference type="Pfam" id="PF13516">
    <property type="entry name" value="LRR_6"/>
    <property type="match status" value="2"/>
</dbReference>
<dbReference type="PROSITE" id="PS50181">
    <property type="entry name" value="FBOX"/>
    <property type="match status" value="1"/>
</dbReference>
<dbReference type="InterPro" id="IPR001810">
    <property type="entry name" value="F-box_dom"/>
</dbReference>
<dbReference type="SMART" id="SM00367">
    <property type="entry name" value="LRR_CC"/>
    <property type="match status" value="10"/>
</dbReference>
<dbReference type="Proteomes" id="UP001642540">
    <property type="component" value="Unassembled WGS sequence"/>
</dbReference>
<feature type="domain" description="F-box" evidence="2">
    <location>
        <begin position="35"/>
        <end position="81"/>
    </location>
</feature>
<dbReference type="Gene3D" id="3.80.10.10">
    <property type="entry name" value="Ribonuclease Inhibitor"/>
    <property type="match status" value="3"/>
</dbReference>
<evidence type="ECO:0000256" key="1">
    <source>
        <dbReference type="ARBA" id="ARBA00022786"/>
    </source>
</evidence>
<sequence>MMRMEQFSFNPYREVDTSFEPASLVPVMEGKNMRKLNLTDIYPELLTQIFGYLDTRDKSRVAQCCQYFNEICKNRQMWKGTEARLNLKPNQNPIYQSLSVRGVSNVQVLSLKRSLRDLTSHVPIKRLKLSGCYNVTDYSLSSTVNLDTLVDLDLSLCKQITDLSLYSIVGKAKNLQKLDLGGCCNLTDRGLLLISYGLRNLVKLDLRSCYSLTDRALAYLAGEVQINEPKTFNFLAKVGLIDNPNCVICKRGGSGGGVSSLSSSSSSRSSNKVVLPKIDEMTKFGMLKLETLVLQDCQKISDTSLDYISRIPSLQSLNLSFCVNITDNGLKHLKKLPKLSELNLRSCDNITDTALVNLKDCPTIQHLDVSFCEKICNLNYHLCRHLRTLSLSACDISDSALMAVDLAALETLNLGQCRKISDLGLRAIAEKCGRLKYIDLYGCSGVSTKGIEAIMGLSTLKHVNLGLWKV</sequence>
<dbReference type="InterPro" id="IPR057207">
    <property type="entry name" value="FBXL15_LRR"/>
</dbReference>
<protein>
    <recommendedName>
        <fullName evidence="2">F-box domain-containing protein</fullName>
    </recommendedName>
</protein>
<dbReference type="Pfam" id="PF12937">
    <property type="entry name" value="F-box-like"/>
    <property type="match status" value="1"/>
</dbReference>